<comment type="caution">
    <text evidence="5">The sequence shown here is derived from an EMBL/GenBank/DDBJ whole genome shotgun (WGS) entry which is preliminary data.</text>
</comment>
<evidence type="ECO:0000256" key="1">
    <source>
        <dbReference type="ARBA" id="ARBA00001933"/>
    </source>
</evidence>
<dbReference type="InterPro" id="IPR015421">
    <property type="entry name" value="PyrdxlP-dep_Trfase_major"/>
</dbReference>
<proteinExistence type="inferred from homology"/>
<dbReference type="InterPro" id="IPR001597">
    <property type="entry name" value="ArAA_b-elim_lyase/Thr_aldolase"/>
</dbReference>
<gene>
    <name evidence="5" type="ORF">BFG57_04100</name>
</gene>
<sequence length="345" mass="37849">MINKKSFASDNHSGIHPTILEAIGVANIDHAPAYGDDKYTQAGISKLKEHFGENIDAFFVFNGTGANVLGLQAVTTSYQSILCAHTAHINEDECGAFEKSTGSKLILLPTYEGKISVEDIKKSLHSVGNPHRSQPKVVSISQTTELGTVYTPDEIKAIADVAHENGLLLHMDGARLSNAAASLGTSLKEITADVGVDILSFGGTKNGLMIGEAVIFFNKEHAVTFPFVRKQGMQLGSKMRFIGAQFEAYLSDNLWYDNAKHSNDMTRLLANELEKISEITFVEKVESNAIFISIPEQYLTKIQENYYVAVWSKALSQVRLMASFDTTEEDIHQFVALVKKVISDN</sequence>
<organism evidence="5 6">
    <name type="scientific">Bacillus solimangrovi</name>
    <dbReference type="NCBI Taxonomy" id="1305675"/>
    <lineage>
        <taxon>Bacteria</taxon>
        <taxon>Bacillati</taxon>
        <taxon>Bacillota</taxon>
        <taxon>Bacilli</taxon>
        <taxon>Bacillales</taxon>
        <taxon>Bacillaceae</taxon>
        <taxon>Bacillus</taxon>
    </lineage>
</organism>
<dbReference type="AlphaFoldDB" id="A0A1E5LBV3"/>
<keyword evidence="3" id="KW-0663">Pyridoxal phosphate</keyword>
<dbReference type="CDD" id="cd06502">
    <property type="entry name" value="TA_like"/>
    <property type="match status" value="1"/>
</dbReference>
<evidence type="ECO:0000313" key="5">
    <source>
        <dbReference type="EMBL" id="OEH91564.1"/>
    </source>
</evidence>
<dbReference type="GO" id="GO:0006520">
    <property type="term" value="P:amino acid metabolic process"/>
    <property type="evidence" value="ECO:0007669"/>
    <property type="project" value="InterPro"/>
</dbReference>
<dbReference type="InterPro" id="IPR015422">
    <property type="entry name" value="PyrdxlP-dep_Trfase_small"/>
</dbReference>
<dbReference type="OrthoDB" id="9774495at2"/>
<reference evidence="5 6" key="1">
    <citation type="submission" date="2016-08" db="EMBL/GenBank/DDBJ databases">
        <title>Genome of Bacillus solimangrovi GH2-4.</title>
        <authorList>
            <person name="Lim S."/>
            <person name="Kim B.-C."/>
        </authorList>
    </citation>
    <scope>NUCLEOTIDE SEQUENCE [LARGE SCALE GENOMIC DNA]</scope>
    <source>
        <strain evidence="5 6">GH2-4</strain>
    </source>
</reference>
<keyword evidence="6" id="KW-1185">Reference proteome</keyword>
<dbReference type="PANTHER" id="PTHR48097:SF5">
    <property type="entry name" value="LOW SPECIFICITY L-THREONINE ALDOLASE"/>
    <property type="match status" value="1"/>
</dbReference>
<dbReference type="EMBL" id="MJEH01000055">
    <property type="protein sequence ID" value="OEH91564.1"/>
    <property type="molecule type" value="Genomic_DNA"/>
</dbReference>
<evidence type="ECO:0000256" key="2">
    <source>
        <dbReference type="ARBA" id="ARBA00006966"/>
    </source>
</evidence>
<evidence type="ECO:0000256" key="3">
    <source>
        <dbReference type="ARBA" id="ARBA00022898"/>
    </source>
</evidence>
<dbReference type="Pfam" id="PF01212">
    <property type="entry name" value="Beta_elim_lyase"/>
    <property type="match status" value="1"/>
</dbReference>
<feature type="domain" description="Aromatic amino acid beta-eliminating lyase/threonine aldolase" evidence="4">
    <location>
        <begin position="7"/>
        <end position="293"/>
    </location>
</feature>
<dbReference type="SUPFAM" id="SSF53383">
    <property type="entry name" value="PLP-dependent transferases"/>
    <property type="match status" value="1"/>
</dbReference>
<comment type="similarity">
    <text evidence="2">Belongs to the threonine aldolase family.</text>
</comment>
<dbReference type="Proteomes" id="UP000095209">
    <property type="component" value="Unassembled WGS sequence"/>
</dbReference>
<dbReference type="Gene3D" id="3.40.640.10">
    <property type="entry name" value="Type I PLP-dependent aspartate aminotransferase-like (Major domain)"/>
    <property type="match status" value="1"/>
</dbReference>
<evidence type="ECO:0000313" key="6">
    <source>
        <dbReference type="Proteomes" id="UP000095209"/>
    </source>
</evidence>
<dbReference type="GO" id="GO:0016829">
    <property type="term" value="F:lyase activity"/>
    <property type="evidence" value="ECO:0007669"/>
    <property type="project" value="InterPro"/>
</dbReference>
<name>A0A1E5LBV3_9BACI</name>
<protein>
    <submittedName>
        <fullName evidence="5">Threonine aldolase</fullName>
    </submittedName>
</protein>
<dbReference type="Gene3D" id="3.90.1150.10">
    <property type="entry name" value="Aspartate Aminotransferase, domain 1"/>
    <property type="match status" value="1"/>
</dbReference>
<accession>A0A1E5LBV3</accession>
<dbReference type="RefSeq" id="WP_069718302.1">
    <property type="nucleotide sequence ID" value="NZ_MJEH01000055.1"/>
</dbReference>
<evidence type="ECO:0000259" key="4">
    <source>
        <dbReference type="Pfam" id="PF01212"/>
    </source>
</evidence>
<comment type="cofactor">
    <cofactor evidence="1">
        <name>pyridoxal 5'-phosphate</name>
        <dbReference type="ChEBI" id="CHEBI:597326"/>
    </cofactor>
</comment>
<dbReference type="InterPro" id="IPR015424">
    <property type="entry name" value="PyrdxlP-dep_Trfase"/>
</dbReference>
<dbReference type="STRING" id="1305675.BFG57_04100"/>
<dbReference type="PANTHER" id="PTHR48097">
    <property type="entry name" value="L-THREONINE ALDOLASE-RELATED"/>
    <property type="match status" value="1"/>
</dbReference>